<keyword evidence="5" id="KW-0812">Transmembrane</keyword>
<evidence type="ECO:0000256" key="3">
    <source>
        <dbReference type="ARBA" id="ARBA00022676"/>
    </source>
</evidence>
<sequence>MRGTSFPRVPPCQLRPTLPRVQDGRRLLLAIGVITSPGLPFRRTFLRAALMRFEEPQIVQRFVVGCIMKNTSQIQQEILQHGDIVVTGKADETGAACVEKSFGWWALAVHAFPAASFLAKTDDDSLNLYGNLADILRARSLVASGRMLYVGWPQYASFLPEYNVPCGWSGGPNGALSRGGCNVCKNHHFCYVRGVSTGEPINASTRGPFVFATGALQVLSRPLAARTFTGPHAAEFVRRASLSRRERFPDERNHLPWAKPWWEPWECQFEDLTVGYAIFEASQALNLSVDFVALSDMVGDAGPTVRELATQVTVHKLELEPARLAAMAAHEAELNRRRHAQEVVRQQRERWMRRLRPMLERLNASTRAPRREWVCYGRESLAGGSAPEGRRARHERLLIAQQQGPESAAVSRAQAGQERAARAFVSGLATAAQGWRLCLLSVQDEMRLRAAPVIDLGP</sequence>
<keyword evidence="9" id="KW-0472">Membrane</keyword>
<dbReference type="Pfam" id="PF01762">
    <property type="entry name" value="Galactosyl_T"/>
    <property type="match status" value="1"/>
</dbReference>
<accession>A0A7S3RWK5</accession>
<evidence type="ECO:0000256" key="4">
    <source>
        <dbReference type="ARBA" id="ARBA00022679"/>
    </source>
</evidence>
<proteinExistence type="inferred from homology"/>
<evidence type="ECO:0000256" key="6">
    <source>
        <dbReference type="ARBA" id="ARBA00022968"/>
    </source>
</evidence>
<evidence type="ECO:0000256" key="7">
    <source>
        <dbReference type="ARBA" id="ARBA00022989"/>
    </source>
</evidence>
<keyword evidence="8" id="KW-0333">Golgi apparatus</keyword>
<keyword evidence="6" id="KW-0735">Signal-anchor</keyword>
<evidence type="ECO:0008006" key="11">
    <source>
        <dbReference type="Google" id="ProtNLM"/>
    </source>
</evidence>
<comment type="subcellular location">
    <subcellularLocation>
        <location evidence="1">Golgi apparatus membrane</location>
        <topology evidence="1">Single-pass type II membrane protein</topology>
    </subcellularLocation>
</comment>
<comment type="similarity">
    <text evidence="2">Belongs to the glycosyltransferase 31 family.</text>
</comment>
<keyword evidence="7" id="KW-1133">Transmembrane helix</keyword>
<dbReference type="GO" id="GO:0000139">
    <property type="term" value="C:Golgi membrane"/>
    <property type="evidence" value="ECO:0007669"/>
    <property type="project" value="UniProtKB-SubCell"/>
</dbReference>
<dbReference type="InterPro" id="IPR002659">
    <property type="entry name" value="Glyco_trans_31"/>
</dbReference>
<keyword evidence="3" id="KW-0328">Glycosyltransferase</keyword>
<organism evidence="10">
    <name type="scientific">Emiliania huxleyi</name>
    <name type="common">Coccolithophore</name>
    <name type="synonym">Pontosphaera huxleyi</name>
    <dbReference type="NCBI Taxonomy" id="2903"/>
    <lineage>
        <taxon>Eukaryota</taxon>
        <taxon>Haptista</taxon>
        <taxon>Haptophyta</taxon>
        <taxon>Prymnesiophyceae</taxon>
        <taxon>Isochrysidales</taxon>
        <taxon>Noelaerhabdaceae</taxon>
        <taxon>Emiliania</taxon>
    </lineage>
</organism>
<evidence type="ECO:0000256" key="9">
    <source>
        <dbReference type="ARBA" id="ARBA00023136"/>
    </source>
</evidence>
<evidence type="ECO:0000256" key="8">
    <source>
        <dbReference type="ARBA" id="ARBA00023034"/>
    </source>
</evidence>
<dbReference type="GO" id="GO:0016758">
    <property type="term" value="F:hexosyltransferase activity"/>
    <property type="evidence" value="ECO:0007669"/>
    <property type="project" value="InterPro"/>
</dbReference>
<dbReference type="EMBL" id="HBIR01012500">
    <property type="protein sequence ID" value="CAE0536647.1"/>
    <property type="molecule type" value="Transcribed_RNA"/>
</dbReference>
<reference evidence="10" key="1">
    <citation type="submission" date="2021-01" db="EMBL/GenBank/DDBJ databases">
        <authorList>
            <person name="Corre E."/>
            <person name="Pelletier E."/>
            <person name="Niang G."/>
            <person name="Scheremetjew M."/>
            <person name="Finn R."/>
            <person name="Kale V."/>
            <person name="Holt S."/>
            <person name="Cochrane G."/>
            <person name="Meng A."/>
            <person name="Brown T."/>
            <person name="Cohen L."/>
        </authorList>
    </citation>
    <scope>NUCLEOTIDE SEQUENCE</scope>
    <source>
        <strain evidence="10">379</strain>
    </source>
</reference>
<dbReference type="AlphaFoldDB" id="A0A7S3RWK5"/>
<evidence type="ECO:0000313" key="10">
    <source>
        <dbReference type="EMBL" id="CAE0536647.1"/>
    </source>
</evidence>
<evidence type="ECO:0000256" key="5">
    <source>
        <dbReference type="ARBA" id="ARBA00022692"/>
    </source>
</evidence>
<gene>
    <name evidence="10" type="ORF">EHUX00137_LOCUS9128</name>
</gene>
<evidence type="ECO:0000256" key="1">
    <source>
        <dbReference type="ARBA" id="ARBA00004323"/>
    </source>
</evidence>
<protein>
    <recommendedName>
        <fullName evidence="11">Hexosyltransferase</fullName>
    </recommendedName>
</protein>
<evidence type="ECO:0000256" key="2">
    <source>
        <dbReference type="ARBA" id="ARBA00008661"/>
    </source>
</evidence>
<keyword evidence="4" id="KW-0808">Transferase</keyword>
<name>A0A7S3RWK5_EMIHU</name>